<protein>
    <submittedName>
        <fullName evidence="2">Phage protein U</fullName>
    </submittedName>
    <submittedName>
        <fullName evidence="1">Phage tail protein</fullName>
    </submittedName>
</protein>
<dbReference type="PIRSF" id="PIRSF029208">
    <property type="entry name" value="Phage_tail_GPU"/>
    <property type="match status" value="1"/>
</dbReference>
<dbReference type="Pfam" id="PF06995">
    <property type="entry name" value="Phage_P2_GpU"/>
    <property type="match status" value="1"/>
</dbReference>
<dbReference type="InterPro" id="IPR009734">
    <property type="entry name" value="Myoviridae_GpU"/>
</dbReference>
<dbReference type="InterPro" id="IPR016912">
    <property type="entry name" value="Phage_P2_GpU"/>
</dbReference>
<reference evidence="1 4" key="2">
    <citation type="submission" date="2020-11" db="EMBL/GenBank/DDBJ databases">
        <title>Enhanced detection system for hospital associated transmission using whole genome sequencing surveillance.</title>
        <authorList>
            <person name="Harrison L.H."/>
            <person name="Van Tyne D."/>
            <person name="Marsh J.W."/>
            <person name="Griffith M.P."/>
            <person name="Snyder D.J."/>
            <person name="Cooper V.S."/>
            <person name="Mustapha M."/>
        </authorList>
    </citation>
    <scope>NUCLEOTIDE SEQUENCE [LARGE SCALE GENOMIC DNA]</scope>
    <source>
        <strain evidence="1 4">SER00230</strain>
    </source>
</reference>
<dbReference type="EMBL" id="LR134493">
    <property type="protein sequence ID" value="VEI61707.1"/>
    <property type="molecule type" value="Genomic_DNA"/>
</dbReference>
<dbReference type="Proteomes" id="UP000281904">
    <property type="component" value="Chromosome"/>
</dbReference>
<organism evidence="2 3">
    <name type="scientific">Serratia rubidaea</name>
    <name type="common">Serratia marinorubra</name>
    <dbReference type="NCBI Taxonomy" id="61652"/>
    <lineage>
        <taxon>Bacteria</taxon>
        <taxon>Pseudomonadati</taxon>
        <taxon>Pseudomonadota</taxon>
        <taxon>Gammaproteobacteria</taxon>
        <taxon>Enterobacterales</taxon>
        <taxon>Yersiniaceae</taxon>
        <taxon>Serratia</taxon>
    </lineage>
</organism>
<evidence type="ECO:0000313" key="1">
    <source>
        <dbReference type="EMBL" id="MBH1930151.1"/>
    </source>
</evidence>
<dbReference type="AlphaFoldDB" id="A0A3S4WYP1"/>
<evidence type="ECO:0000313" key="4">
    <source>
        <dbReference type="Proteomes" id="UP000624159"/>
    </source>
</evidence>
<gene>
    <name evidence="1" type="ORF">I5U13_10850</name>
    <name evidence="2" type="ORF">NCTC10036_00702</name>
</gene>
<proteinExistence type="predicted"/>
<reference evidence="2 3" key="1">
    <citation type="submission" date="2018-12" db="EMBL/GenBank/DDBJ databases">
        <authorList>
            <consortium name="Pathogen Informatics"/>
        </authorList>
    </citation>
    <scope>NUCLEOTIDE SEQUENCE [LARGE SCALE GENOMIC DNA]</scope>
    <source>
        <strain evidence="2 3">NCTC10036</strain>
    </source>
</reference>
<name>A0A3S4WYP1_SERRU</name>
<evidence type="ECO:0000313" key="3">
    <source>
        <dbReference type="Proteomes" id="UP000281904"/>
    </source>
</evidence>
<dbReference type="EMBL" id="JADULK010000004">
    <property type="protein sequence ID" value="MBH1930151.1"/>
    <property type="molecule type" value="Genomic_DNA"/>
</dbReference>
<sequence length="160" mass="17722">MMLTLGIYVFKLRTLPYQTIKRDVTYQWPENKRVGQRATSQFLGPDAETITLSGQLMPELTGGRISLAVLQAMADQGRAWPLIEGSGTIYGMFVIQRLSQTGTQLFPDGQPRQINFDITLKRVDESLHAMFGDLRTQAEGVLHKAGVLLDKAKQAAGLNS</sequence>
<accession>A0A3S4WYP1</accession>
<dbReference type="GeneID" id="61764335"/>
<evidence type="ECO:0000313" key="2">
    <source>
        <dbReference type="EMBL" id="VEI61707.1"/>
    </source>
</evidence>
<dbReference type="Proteomes" id="UP000624159">
    <property type="component" value="Unassembled WGS sequence"/>
</dbReference>
<keyword evidence="4" id="KW-1185">Reference proteome</keyword>
<dbReference type="RefSeq" id="WP_054305805.1">
    <property type="nucleotide sequence ID" value="NZ_CAMIPJ010000002.1"/>
</dbReference>